<gene>
    <name evidence="1" type="ORF">SAMN05660710_02400</name>
</gene>
<dbReference type="RefSeq" id="WP_175453336.1">
    <property type="nucleotide sequence ID" value="NZ_FMVT01000007.1"/>
</dbReference>
<sequence>MSPDYQVAALWIGGKLSFLEELCLKSFVDAGHHTILFTYEGTENVPDGVEVRDGSEILPNPNVMRHTRTGSPALFSDLFRYKMLERMNRTIWVDTDAYCCKPFVTETGHFHAYEKKNEINGGVLGLPKDSKTLRALLDFTADVHAIPPWFSADERQRLEAAGATGAPVHAADMPWGVWGPHALTHFLNATGEVEHSMPSVALYPVSYSERKLLTQPGADLGAYITDETFSIHLYGRRMRPRISEKFGGVPRPRSLIGKLLKKHGVDPTLNPLPDRTLAVVTDGDDD</sequence>
<dbReference type="STRING" id="336292.SAMN05660710_02400"/>
<accession>A0A1G5HZ25</accession>
<evidence type="ECO:0008006" key="3">
    <source>
        <dbReference type="Google" id="ProtNLM"/>
    </source>
</evidence>
<name>A0A1G5HZ25_9RHOB</name>
<proteinExistence type="predicted"/>
<reference evidence="1 2" key="1">
    <citation type="submission" date="2016-10" db="EMBL/GenBank/DDBJ databases">
        <authorList>
            <person name="de Groot N.N."/>
        </authorList>
    </citation>
    <scope>NUCLEOTIDE SEQUENCE [LARGE SCALE GENOMIC DNA]</scope>
    <source>
        <strain evidence="1 2">CGMCC 1.8925</strain>
    </source>
</reference>
<keyword evidence="2" id="KW-1185">Reference proteome</keyword>
<dbReference type="EMBL" id="FMVT01000007">
    <property type="protein sequence ID" value="SCY69053.1"/>
    <property type="molecule type" value="Genomic_DNA"/>
</dbReference>
<protein>
    <recommendedName>
        <fullName evidence="3">Alpha 1,4-glycosyltransferase conserved region</fullName>
    </recommendedName>
</protein>
<evidence type="ECO:0000313" key="2">
    <source>
        <dbReference type="Proteomes" id="UP000199502"/>
    </source>
</evidence>
<organism evidence="1 2">
    <name type="scientific">Paracoccus tibetensis</name>
    <dbReference type="NCBI Taxonomy" id="336292"/>
    <lineage>
        <taxon>Bacteria</taxon>
        <taxon>Pseudomonadati</taxon>
        <taxon>Pseudomonadota</taxon>
        <taxon>Alphaproteobacteria</taxon>
        <taxon>Rhodobacterales</taxon>
        <taxon>Paracoccaceae</taxon>
        <taxon>Paracoccus</taxon>
    </lineage>
</organism>
<evidence type="ECO:0000313" key="1">
    <source>
        <dbReference type="EMBL" id="SCY69053.1"/>
    </source>
</evidence>
<dbReference type="Proteomes" id="UP000199502">
    <property type="component" value="Unassembled WGS sequence"/>
</dbReference>
<dbReference type="AlphaFoldDB" id="A0A1G5HZ25"/>